<comment type="similarity">
    <text evidence="2">Belongs to the sulfatase family.</text>
</comment>
<dbReference type="PANTHER" id="PTHR42693">
    <property type="entry name" value="ARYLSULFATASE FAMILY MEMBER"/>
    <property type="match status" value="1"/>
</dbReference>
<evidence type="ECO:0000256" key="1">
    <source>
        <dbReference type="ARBA" id="ARBA00001913"/>
    </source>
</evidence>
<evidence type="ECO:0000256" key="3">
    <source>
        <dbReference type="ARBA" id="ARBA00022723"/>
    </source>
</evidence>
<protein>
    <submittedName>
        <fullName evidence="9">Sulfatase</fullName>
    </submittedName>
</protein>
<dbReference type="CDD" id="cd16027">
    <property type="entry name" value="SGSH"/>
    <property type="match status" value="1"/>
</dbReference>
<dbReference type="AlphaFoldDB" id="A0A5R8KJ39"/>
<dbReference type="GO" id="GO:0004065">
    <property type="term" value="F:arylsulfatase activity"/>
    <property type="evidence" value="ECO:0007669"/>
    <property type="project" value="TreeGrafter"/>
</dbReference>
<dbReference type="OrthoDB" id="246867at2"/>
<dbReference type="Proteomes" id="UP000306196">
    <property type="component" value="Unassembled WGS sequence"/>
</dbReference>
<dbReference type="Gene3D" id="3.40.720.10">
    <property type="entry name" value="Alkaline Phosphatase, subunit A"/>
    <property type="match status" value="1"/>
</dbReference>
<feature type="chain" id="PRO_5024371767" evidence="7">
    <location>
        <begin position="22"/>
        <end position="428"/>
    </location>
</feature>
<reference evidence="9 10" key="1">
    <citation type="submission" date="2019-05" db="EMBL/GenBank/DDBJ databases">
        <title>Verrucobacter flavum gen. nov., sp. nov. a new member of the family Verrucomicrobiaceae.</title>
        <authorList>
            <person name="Szuroczki S."/>
            <person name="Abbaszade G."/>
            <person name="Szabo A."/>
            <person name="Felfoldi T."/>
            <person name="Schumann P."/>
            <person name="Boka K."/>
            <person name="Keki Z."/>
            <person name="Toumi M."/>
            <person name="Toth E."/>
        </authorList>
    </citation>
    <scope>NUCLEOTIDE SEQUENCE [LARGE SCALE GENOMIC DNA]</scope>
    <source>
        <strain evidence="9 10">MG-N-17</strain>
    </source>
</reference>
<dbReference type="EMBL" id="VAUV01000002">
    <property type="protein sequence ID" value="TLD72348.1"/>
    <property type="molecule type" value="Genomic_DNA"/>
</dbReference>
<keyword evidence="10" id="KW-1185">Reference proteome</keyword>
<keyword evidence="3" id="KW-0479">Metal-binding</keyword>
<evidence type="ECO:0000259" key="8">
    <source>
        <dbReference type="Pfam" id="PF00884"/>
    </source>
</evidence>
<dbReference type="PANTHER" id="PTHR42693:SF42">
    <property type="entry name" value="ARYLSULFATASE G"/>
    <property type="match status" value="1"/>
</dbReference>
<organism evidence="9 10">
    <name type="scientific">Phragmitibacter flavus</name>
    <dbReference type="NCBI Taxonomy" id="2576071"/>
    <lineage>
        <taxon>Bacteria</taxon>
        <taxon>Pseudomonadati</taxon>
        <taxon>Verrucomicrobiota</taxon>
        <taxon>Verrucomicrobiia</taxon>
        <taxon>Verrucomicrobiales</taxon>
        <taxon>Verrucomicrobiaceae</taxon>
        <taxon>Phragmitibacter</taxon>
    </lineage>
</organism>
<feature type="signal peptide" evidence="7">
    <location>
        <begin position="1"/>
        <end position="21"/>
    </location>
</feature>
<keyword evidence="4 7" id="KW-0732">Signal</keyword>
<keyword evidence="5" id="KW-0378">Hydrolase</keyword>
<evidence type="ECO:0000313" key="9">
    <source>
        <dbReference type="EMBL" id="TLD72348.1"/>
    </source>
</evidence>
<dbReference type="SUPFAM" id="SSF53649">
    <property type="entry name" value="Alkaline phosphatase-like"/>
    <property type="match status" value="1"/>
</dbReference>
<evidence type="ECO:0000256" key="5">
    <source>
        <dbReference type="ARBA" id="ARBA00022801"/>
    </source>
</evidence>
<dbReference type="Pfam" id="PF00884">
    <property type="entry name" value="Sulfatase"/>
    <property type="match status" value="1"/>
</dbReference>
<dbReference type="InterPro" id="IPR017850">
    <property type="entry name" value="Alkaline_phosphatase_core_sf"/>
</dbReference>
<accession>A0A5R8KJ39</accession>
<proteinExistence type="inferred from homology"/>
<evidence type="ECO:0000256" key="4">
    <source>
        <dbReference type="ARBA" id="ARBA00022729"/>
    </source>
</evidence>
<evidence type="ECO:0000313" key="10">
    <source>
        <dbReference type="Proteomes" id="UP000306196"/>
    </source>
</evidence>
<dbReference type="Gene3D" id="3.30.1120.10">
    <property type="match status" value="1"/>
</dbReference>
<dbReference type="RefSeq" id="WP_138084704.1">
    <property type="nucleotide sequence ID" value="NZ_VAUV01000002.1"/>
</dbReference>
<dbReference type="InterPro" id="IPR050738">
    <property type="entry name" value="Sulfatase"/>
</dbReference>
<name>A0A5R8KJ39_9BACT</name>
<comment type="caution">
    <text evidence="9">The sequence shown here is derived from an EMBL/GenBank/DDBJ whole genome shotgun (WGS) entry which is preliminary data.</text>
</comment>
<gene>
    <name evidence="9" type="ORF">FEM03_03050</name>
</gene>
<dbReference type="GO" id="GO:0046872">
    <property type="term" value="F:metal ion binding"/>
    <property type="evidence" value="ECO:0007669"/>
    <property type="project" value="UniProtKB-KW"/>
</dbReference>
<evidence type="ECO:0000256" key="6">
    <source>
        <dbReference type="ARBA" id="ARBA00022837"/>
    </source>
</evidence>
<evidence type="ECO:0000256" key="2">
    <source>
        <dbReference type="ARBA" id="ARBA00008779"/>
    </source>
</evidence>
<keyword evidence="6" id="KW-0106">Calcium</keyword>
<sequence>MLRNFLMALVGGLGWVLSAGAESPPNVVLIVSDDHHWGDYGFMGHEVVKTPHLDRLAAQSVTYPRGYVPSSLCCPSLATIISGLYPHQNFITSNDPPVVGGKKRRDLKDPAFVAGRERFNEHMDKLATLPRLLGAKGYLSFQTGKWWQGDFTRGGFTHGMTKGSRHGDEGLKIGREGMQPVVDFVDHAMAEKKPFLVWYAPLLPHDPHTPPERLLEKYRDKTPSIHVARYWAMVEWFDETCGELMQLLEDRKVAENTLVIYVCDNGWIQSEDKKVFAPRSKQSQYDGGLRTPIMVRWLGKVEPRKSEAVVSSIDIAPTVLKALGIPVVEGMQGVDLLDEAAVASRKTVFGEIFTHDSQDLEVPGASLRWRWVIDGDDKLIVPDARNEPDAVVELYDLVKDVDERNNLEGERPERVKELTAKLDAWWKP</sequence>
<dbReference type="InterPro" id="IPR000917">
    <property type="entry name" value="Sulfatase_N"/>
</dbReference>
<feature type="domain" description="Sulfatase N-terminal" evidence="8">
    <location>
        <begin position="25"/>
        <end position="325"/>
    </location>
</feature>
<evidence type="ECO:0000256" key="7">
    <source>
        <dbReference type="SAM" id="SignalP"/>
    </source>
</evidence>
<comment type="cofactor">
    <cofactor evidence="1">
        <name>Ca(2+)</name>
        <dbReference type="ChEBI" id="CHEBI:29108"/>
    </cofactor>
</comment>